<dbReference type="Pfam" id="PF13480">
    <property type="entry name" value="Acetyltransf_6"/>
    <property type="match status" value="1"/>
</dbReference>
<evidence type="ECO:0000259" key="1">
    <source>
        <dbReference type="Pfam" id="PF13480"/>
    </source>
</evidence>
<name>A0ABP8KKP6_9BACT</name>
<comment type="caution">
    <text evidence="2">The sequence shown here is derived from an EMBL/GenBank/DDBJ whole genome shotgun (WGS) entry which is preliminary data.</text>
</comment>
<dbReference type="Proteomes" id="UP001500936">
    <property type="component" value="Unassembled WGS sequence"/>
</dbReference>
<dbReference type="EMBL" id="BAABHB010000005">
    <property type="protein sequence ID" value="GAA4408747.1"/>
    <property type="molecule type" value="Genomic_DNA"/>
</dbReference>
<feature type="domain" description="BioF2-like acetyltransferase" evidence="1">
    <location>
        <begin position="165"/>
        <end position="290"/>
    </location>
</feature>
<evidence type="ECO:0000313" key="2">
    <source>
        <dbReference type="EMBL" id="GAA4408747.1"/>
    </source>
</evidence>
<dbReference type="Gene3D" id="3.40.630.30">
    <property type="match status" value="1"/>
</dbReference>
<accession>A0ABP8KKP6</accession>
<proteinExistence type="predicted"/>
<keyword evidence="3" id="KW-1185">Reference proteome</keyword>
<protein>
    <recommendedName>
        <fullName evidence="1">BioF2-like acetyltransferase domain-containing protein</fullName>
    </recommendedName>
</protein>
<dbReference type="InterPro" id="IPR038740">
    <property type="entry name" value="BioF2-like_GNAT_dom"/>
</dbReference>
<gene>
    <name evidence="2" type="ORF">GCM10023187_31120</name>
</gene>
<reference evidence="3" key="1">
    <citation type="journal article" date="2019" name="Int. J. Syst. Evol. Microbiol.">
        <title>The Global Catalogue of Microorganisms (GCM) 10K type strain sequencing project: providing services to taxonomists for standard genome sequencing and annotation.</title>
        <authorList>
            <consortium name="The Broad Institute Genomics Platform"/>
            <consortium name="The Broad Institute Genome Sequencing Center for Infectious Disease"/>
            <person name="Wu L."/>
            <person name="Ma J."/>
        </authorList>
    </citation>
    <scope>NUCLEOTIDE SEQUENCE [LARGE SCALE GENOMIC DNA]</scope>
    <source>
        <strain evidence="3">JCM 17925</strain>
    </source>
</reference>
<dbReference type="SUPFAM" id="SSF55729">
    <property type="entry name" value="Acyl-CoA N-acyltransferases (Nat)"/>
    <property type="match status" value="1"/>
</dbReference>
<organism evidence="2 3">
    <name type="scientific">Nibrella viscosa</name>
    <dbReference type="NCBI Taxonomy" id="1084524"/>
    <lineage>
        <taxon>Bacteria</taxon>
        <taxon>Pseudomonadati</taxon>
        <taxon>Bacteroidota</taxon>
        <taxon>Cytophagia</taxon>
        <taxon>Cytophagales</taxon>
        <taxon>Spirosomataceae</taxon>
        <taxon>Nibrella</taxon>
    </lineage>
</organism>
<dbReference type="InterPro" id="IPR016181">
    <property type="entry name" value="Acyl_CoA_acyltransferase"/>
</dbReference>
<dbReference type="RefSeq" id="WP_345268705.1">
    <property type="nucleotide sequence ID" value="NZ_BAABHB010000005.1"/>
</dbReference>
<evidence type="ECO:0000313" key="3">
    <source>
        <dbReference type="Proteomes" id="UP001500936"/>
    </source>
</evidence>
<sequence>MAENLGDEYEVRCLTTAAETVPLPPFSFDVFLYLQPEHVALQAGPDWQMYVLLNKQTAQIDGLAHFFRENALARSPWRAPFGGVQLRQGLPEITATAFLHHLQLHLWQQGIRQVQWLQCPDAYAPETNKWLRAVLPGYGYTLQYNQLNHHIPVTESPFTANLHDSLRRRLRKCRKAGFLFQQEAAVTLPEAYAFIKRCRDEKQKPLSLSLDQLSRYFDLFPDRYFLFTVRTEGELAAVGVAVLVTQGILNHLYPASPKRFNTYSPSVLLNAGLYTYCQSRHISMLDLGVSAPVQEREEDYSGLFTFKERLGGLPSWKPAFLNADPGTRTSPNLVFGKTL</sequence>